<protein>
    <recommendedName>
        <fullName evidence="4">HTH arsR-type domain-containing protein</fullName>
    </recommendedName>
</protein>
<dbReference type="SUPFAM" id="SSF46785">
    <property type="entry name" value="Winged helix' DNA-binding domain"/>
    <property type="match status" value="1"/>
</dbReference>
<dbReference type="InterPro" id="IPR036390">
    <property type="entry name" value="WH_DNA-bd_sf"/>
</dbReference>
<evidence type="ECO:0000256" key="2">
    <source>
        <dbReference type="ARBA" id="ARBA00023125"/>
    </source>
</evidence>
<comment type="caution">
    <text evidence="5">The sequence shown here is derived from an EMBL/GenBank/DDBJ whole genome shotgun (WGS) entry which is preliminary data.</text>
</comment>
<organism evidence="5 6">
    <name type="scientific">Candidatus Uhrbacteria bacterium RIFCSPHIGHO2_02_FULL_60_10</name>
    <dbReference type="NCBI Taxonomy" id="1802392"/>
    <lineage>
        <taxon>Bacteria</taxon>
        <taxon>Candidatus Uhriibacteriota</taxon>
    </lineage>
</organism>
<dbReference type="PRINTS" id="PR00778">
    <property type="entry name" value="HTHARSR"/>
</dbReference>
<dbReference type="NCBIfam" id="NF033788">
    <property type="entry name" value="HTH_metalloreg"/>
    <property type="match status" value="1"/>
</dbReference>
<evidence type="ECO:0000256" key="3">
    <source>
        <dbReference type="ARBA" id="ARBA00023163"/>
    </source>
</evidence>
<dbReference type="CDD" id="cd00090">
    <property type="entry name" value="HTH_ARSR"/>
    <property type="match status" value="1"/>
</dbReference>
<evidence type="ECO:0000313" key="5">
    <source>
        <dbReference type="EMBL" id="OGL74097.1"/>
    </source>
</evidence>
<dbReference type="InterPro" id="IPR036388">
    <property type="entry name" value="WH-like_DNA-bd_sf"/>
</dbReference>
<accession>A0A1F7U8Q5</accession>
<sequence length="103" mass="11229">MSDAELRSLKKKVGAAPVIAFFRMVRAACGSSRLRILYLLKQTGSAGLTITDLSKLLGASLSRISHQMRILKKHGLVSAEKDGRNVAYRLVGAKASEFLKMPK</sequence>
<evidence type="ECO:0000256" key="1">
    <source>
        <dbReference type="ARBA" id="ARBA00023015"/>
    </source>
</evidence>
<dbReference type="InterPro" id="IPR001845">
    <property type="entry name" value="HTH_ArsR_DNA-bd_dom"/>
</dbReference>
<dbReference type="AlphaFoldDB" id="A0A1F7U8Q5"/>
<dbReference type="Pfam" id="PF01022">
    <property type="entry name" value="HTH_5"/>
    <property type="match status" value="1"/>
</dbReference>
<evidence type="ECO:0000259" key="4">
    <source>
        <dbReference type="PROSITE" id="PS50987"/>
    </source>
</evidence>
<dbReference type="InterPro" id="IPR011991">
    <property type="entry name" value="ArsR-like_HTH"/>
</dbReference>
<dbReference type="PROSITE" id="PS50987">
    <property type="entry name" value="HTH_ARSR_2"/>
    <property type="match status" value="1"/>
</dbReference>
<dbReference type="InterPro" id="IPR051081">
    <property type="entry name" value="HTH_MetalResp_TranReg"/>
</dbReference>
<dbReference type="GO" id="GO:0003700">
    <property type="term" value="F:DNA-binding transcription factor activity"/>
    <property type="evidence" value="ECO:0007669"/>
    <property type="project" value="InterPro"/>
</dbReference>
<dbReference type="Proteomes" id="UP000177088">
    <property type="component" value="Unassembled WGS sequence"/>
</dbReference>
<dbReference type="SMART" id="SM00418">
    <property type="entry name" value="HTH_ARSR"/>
    <property type="match status" value="1"/>
</dbReference>
<keyword evidence="2" id="KW-0238">DNA-binding</keyword>
<dbReference type="PANTHER" id="PTHR33154">
    <property type="entry name" value="TRANSCRIPTIONAL REGULATOR, ARSR FAMILY"/>
    <property type="match status" value="1"/>
</dbReference>
<dbReference type="Gene3D" id="1.10.10.10">
    <property type="entry name" value="Winged helix-like DNA-binding domain superfamily/Winged helix DNA-binding domain"/>
    <property type="match status" value="1"/>
</dbReference>
<dbReference type="GO" id="GO:0003677">
    <property type="term" value="F:DNA binding"/>
    <property type="evidence" value="ECO:0007669"/>
    <property type="project" value="UniProtKB-KW"/>
</dbReference>
<dbReference type="PANTHER" id="PTHR33154:SF33">
    <property type="entry name" value="TRANSCRIPTIONAL REPRESSOR SDPR"/>
    <property type="match status" value="1"/>
</dbReference>
<proteinExistence type="predicted"/>
<gene>
    <name evidence="5" type="ORF">A3C96_04215</name>
</gene>
<reference evidence="5 6" key="1">
    <citation type="journal article" date="2016" name="Nat. Commun.">
        <title>Thousands of microbial genomes shed light on interconnected biogeochemical processes in an aquifer system.</title>
        <authorList>
            <person name="Anantharaman K."/>
            <person name="Brown C.T."/>
            <person name="Hug L.A."/>
            <person name="Sharon I."/>
            <person name="Castelle C.J."/>
            <person name="Probst A.J."/>
            <person name="Thomas B.C."/>
            <person name="Singh A."/>
            <person name="Wilkins M.J."/>
            <person name="Karaoz U."/>
            <person name="Brodie E.L."/>
            <person name="Williams K.H."/>
            <person name="Hubbard S.S."/>
            <person name="Banfield J.F."/>
        </authorList>
    </citation>
    <scope>NUCLEOTIDE SEQUENCE [LARGE SCALE GENOMIC DNA]</scope>
</reference>
<feature type="domain" description="HTH arsR-type" evidence="4">
    <location>
        <begin position="13"/>
        <end position="103"/>
    </location>
</feature>
<keyword evidence="1" id="KW-0805">Transcription regulation</keyword>
<keyword evidence="3" id="KW-0804">Transcription</keyword>
<name>A0A1F7U8Q5_9BACT</name>
<evidence type="ECO:0000313" key="6">
    <source>
        <dbReference type="Proteomes" id="UP000177088"/>
    </source>
</evidence>
<dbReference type="EMBL" id="MGEA01000035">
    <property type="protein sequence ID" value="OGL74097.1"/>
    <property type="molecule type" value="Genomic_DNA"/>
</dbReference>